<comment type="caution">
    <text evidence="1">The sequence shown here is derived from an EMBL/GenBank/DDBJ whole genome shotgun (WGS) entry which is preliminary data.</text>
</comment>
<dbReference type="AlphaFoldDB" id="A0A4T0X1N1"/>
<sequence length="192" mass="21694">MFSFFATKQSKHADNHEPAIVDFGTIENLESSASRREAEKKGIFYWIFGIGRSTRKVEIESNAIEPLLTDVNSKVLKMKSIEINDSEFIDVGNGKLSYAEVALFKVSKEAVDQTSNLKSANDGVVIIDQDLDLGKAVTDMEMIEEYKKHKQFDASVLFQAPPPEDEWDDYVESKVPIKMRKKKNLKKAKTLA</sequence>
<name>A0A4T0X1N1_9ASCO</name>
<organism evidence="1 2">
    <name type="scientific">Pichia inconspicua</name>
    <dbReference type="NCBI Taxonomy" id="52247"/>
    <lineage>
        <taxon>Eukaryota</taxon>
        <taxon>Fungi</taxon>
        <taxon>Dikarya</taxon>
        <taxon>Ascomycota</taxon>
        <taxon>Saccharomycotina</taxon>
        <taxon>Pichiomycetes</taxon>
        <taxon>Pichiales</taxon>
        <taxon>Pichiaceae</taxon>
        <taxon>Pichia</taxon>
    </lineage>
</organism>
<dbReference type="EMBL" id="SELW01000450">
    <property type="protein sequence ID" value="TID27123.1"/>
    <property type="molecule type" value="Genomic_DNA"/>
</dbReference>
<reference evidence="1 2" key="1">
    <citation type="journal article" date="2019" name="Front. Genet.">
        <title>Whole-Genome Sequencing of the Opportunistic Yeast Pathogen Candida inconspicua Uncovers Its Hybrid Origin.</title>
        <authorList>
            <person name="Mixao V."/>
            <person name="Hansen A.P."/>
            <person name="Saus E."/>
            <person name="Boekhout T."/>
            <person name="Lass-Florl C."/>
            <person name="Gabaldon T."/>
        </authorList>
    </citation>
    <scope>NUCLEOTIDE SEQUENCE [LARGE SCALE GENOMIC DNA]</scope>
    <source>
        <strain evidence="1 2">CBS 180</strain>
    </source>
</reference>
<dbReference type="Proteomes" id="UP000307173">
    <property type="component" value="Unassembled WGS sequence"/>
</dbReference>
<evidence type="ECO:0000313" key="2">
    <source>
        <dbReference type="Proteomes" id="UP000307173"/>
    </source>
</evidence>
<proteinExistence type="predicted"/>
<evidence type="ECO:0000313" key="1">
    <source>
        <dbReference type="EMBL" id="TID27123.1"/>
    </source>
</evidence>
<protein>
    <submittedName>
        <fullName evidence="1">Uncharacterized protein</fullName>
    </submittedName>
</protein>
<keyword evidence="2" id="KW-1185">Reference proteome</keyword>
<accession>A0A4T0X1N1</accession>
<gene>
    <name evidence="1" type="ORF">CANINC_002764</name>
</gene>
<dbReference type="OrthoDB" id="4083131at2759"/>